<dbReference type="EMBL" id="MU853587">
    <property type="protein sequence ID" value="KAK4143377.1"/>
    <property type="molecule type" value="Genomic_DNA"/>
</dbReference>
<feature type="transmembrane region" description="Helical" evidence="2">
    <location>
        <begin position="170"/>
        <end position="188"/>
    </location>
</feature>
<keyword evidence="5" id="KW-1185">Reference proteome</keyword>
<name>A0AAN6ZLZ0_9PEZI</name>
<feature type="region of interest" description="Disordered" evidence="1">
    <location>
        <begin position="1"/>
        <end position="75"/>
    </location>
</feature>
<dbReference type="NCBIfam" id="NF033635">
    <property type="entry name" value="SLATT_fungal"/>
    <property type="match status" value="1"/>
</dbReference>
<dbReference type="Proteomes" id="UP001302676">
    <property type="component" value="Unassembled WGS sequence"/>
</dbReference>
<dbReference type="RefSeq" id="XP_062636748.1">
    <property type="nucleotide sequence ID" value="XM_062783923.1"/>
</dbReference>
<keyword evidence="2" id="KW-1133">Transmembrane helix</keyword>
<reference evidence="4" key="1">
    <citation type="journal article" date="2023" name="Mol. Phylogenet. Evol.">
        <title>Genome-scale phylogeny and comparative genomics of the fungal order Sordariales.</title>
        <authorList>
            <person name="Hensen N."/>
            <person name="Bonometti L."/>
            <person name="Westerberg I."/>
            <person name="Brannstrom I.O."/>
            <person name="Guillou S."/>
            <person name="Cros-Aarteil S."/>
            <person name="Calhoun S."/>
            <person name="Haridas S."/>
            <person name="Kuo A."/>
            <person name="Mondo S."/>
            <person name="Pangilinan J."/>
            <person name="Riley R."/>
            <person name="LaButti K."/>
            <person name="Andreopoulos B."/>
            <person name="Lipzen A."/>
            <person name="Chen C."/>
            <person name="Yan M."/>
            <person name="Daum C."/>
            <person name="Ng V."/>
            <person name="Clum A."/>
            <person name="Steindorff A."/>
            <person name="Ohm R.A."/>
            <person name="Martin F."/>
            <person name="Silar P."/>
            <person name="Natvig D.O."/>
            <person name="Lalanne C."/>
            <person name="Gautier V."/>
            <person name="Ament-Velasquez S.L."/>
            <person name="Kruys A."/>
            <person name="Hutchinson M.I."/>
            <person name="Powell A.J."/>
            <person name="Barry K."/>
            <person name="Miller A.N."/>
            <person name="Grigoriev I.V."/>
            <person name="Debuchy R."/>
            <person name="Gladieux P."/>
            <person name="Hiltunen Thoren M."/>
            <person name="Johannesson H."/>
        </authorList>
    </citation>
    <scope>NUCLEOTIDE SEQUENCE</scope>
    <source>
        <strain evidence="4">CBS 141.50</strain>
    </source>
</reference>
<keyword evidence="2" id="KW-0472">Membrane</keyword>
<dbReference type="PANTHER" id="PTHR38793">
    <property type="entry name" value="SLATT_FUNGAL DOMAIN-CONTAINING PROTEIN-RELATED"/>
    <property type="match status" value="1"/>
</dbReference>
<dbReference type="PANTHER" id="PTHR38793:SF1">
    <property type="entry name" value="SMODS AND SLOG-ASSOCIATING 2TM EFFECTOR DOMAIN-CONTAINING PROTEIN"/>
    <property type="match status" value="1"/>
</dbReference>
<feature type="region of interest" description="Disordered" evidence="1">
    <location>
        <begin position="249"/>
        <end position="277"/>
    </location>
</feature>
<dbReference type="InterPro" id="IPR041622">
    <property type="entry name" value="SLATT_fungi"/>
</dbReference>
<evidence type="ECO:0000256" key="1">
    <source>
        <dbReference type="SAM" id="MobiDB-lite"/>
    </source>
</evidence>
<evidence type="ECO:0000256" key="2">
    <source>
        <dbReference type="SAM" id="Phobius"/>
    </source>
</evidence>
<gene>
    <name evidence="4" type="ORF">C8A04DRAFT_37569</name>
</gene>
<feature type="compositionally biased region" description="Polar residues" evidence="1">
    <location>
        <begin position="44"/>
        <end position="75"/>
    </location>
</feature>
<evidence type="ECO:0000313" key="5">
    <source>
        <dbReference type="Proteomes" id="UP001302676"/>
    </source>
</evidence>
<feature type="transmembrane region" description="Helical" evidence="2">
    <location>
        <begin position="131"/>
        <end position="158"/>
    </location>
</feature>
<feature type="compositionally biased region" description="Polar residues" evidence="1">
    <location>
        <begin position="22"/>
        <end position="34"/>
    </location>
</feature>
<feature type="compositionally biased region" description="Low complexity" evidence="1">
    <location>
        <begin position="264"/>
        <end position="277"/>
    </location>
</feature>
<dbReference type="GeneID" id="87820536"/>
<evidence type="ECO:0000313" key="4">
    <source>
        <dbReference type="EMBL" id="KAK4143377.1"/>
    </source>
</evidence>
<accession>A0AAN6ZLZ0</accession>
<protein>
    <recommendedName>
        <fullName evidence="3">SMODS and SLOG-associating 2TM effector domain-containing protein</fullName>
    </recommendedName>
</protein>
<feature type="compositionally biased region" description="Polar residues" evidence="1">
    <location>
        <begin position="1"/>
        <end position="10"/>
    </location>
</feature>
<dbReference type="AlphaFoldDB" id="A0AAN6ZLZ0"/>
<reference evidence="4" key="2">
    <citation type="submission" date="2023-05" db="EMBL/GenBank/DDBJ databases">
        <authorList>
            <consortium name="Lawrence Berkeley National Laboratory"/>
            <person name="Steindorff A."/>
            <person name="Hensen N."/>
            <person name="Bonometti L."/>
            <person name="Westerberg I."/>
            <person name="Brannstrom I.O."/>
            <person name="Guillou S."/>
            <person name="Cros-Aarteil S."/>
            <person name="Calhoun S."/>
            <person name="Haridas S."/>
            <person name="Kuo A."/>
            <person name="Mondo S."/>
            <person name="Pangilinan J."/>
            <person name="Riley R."/>
            <person name="Labutti K."/>
            <person name="Andreopoulos B."/>
            <person name="Lipzen A."/>
            <person name="Chen C."/>
            <person name="Yanf M."/>
            <person name="Daum C."/>
            <person name="Ng V."/>
            <person name="Clum A."/>
            <person name="Ohm R."/>
            <person name="Martin F."/>
            <person name="Silar P."/>
            <person name="Natvig D."/>
            <person name="Lalanne C."/>
            <person name="Gautier V."/>
            <person name="Ament-Velasquez S.L."/>
            <person name="Kruys A."/>
            <person name="Hutchinson M.I."/>
            <person name="Powell A.J."/>
            <person name="Barry K."/>
            <person name="Miller A.N."/>
            <person name="Grigoriev I.V."/>
            <person name="Debuchy R."/>
            <person name="Gladieux P."/>
            <person name="Thoren M.H."/>
            <person name="Johannesson H."/>
        </authorList>
    </citation>
    <scope>NUCLEOTIDE SEQUENCE</scope>
    <source>
        <strain evidence="4">CBS 141.50</strain>
    </source>
</reference>
<evidence type="ECO:0000259" key="3">
    <source>
        <dbReference type="Pfam" id="PF18142"/>
    </source>
</evidence>
<organism evidence="4 5">
    <name type="scientific">Dichotomopilus funicola</name>
    <dbReference type="NCBI Taxonomy" id="1934379"/>
    <lineage>
        <taxon>Eukaryota</taxon>
        <taxon>Fungi</taxon>
        <taxon>Dikarya</taxon>
        <taxon>Ascomycota</taxon>
        <taxon>Pezizomycotina</taxon>
        <taxon>Sordariomycetes</taxon>
        <taxon>Sordariomycetidae</taxon>
        <taxon>Sordariales</taxon>
        <taxon>Chaetomiaceae</taxon>
        <taxon>Dichotomopilus</taxon>
    </lineage>
</organism>
<proteinExistence type="predicted"/>
<sequence>MSSNNKSPVQQDLPPNHDGHPSESTGSVYNSVRRSSIPAPTANPEGSFQPNTENPSPSMSKPITSDPVSQGGSSVQHRFLTPTEWARIAHGIGAIREGEEHQVVHPTCWYYPPKGLPDGLYKDVVKQRTKYSFAFGTLSVVHWHLMILQVMLGAVLTALGSTPKRESTPITALAAVNTVGAGLIALLHNSGLPDRYRMDKAQFVEVEDYIRELLDTGVVEAHMKVEDVLGECYTRFAAARATVISNKPDVYAGPKAKSDTTADPRPQQTPNTQPATQ</sequence>
<feature type="domain" description="SMODS and SLOG-associating 2TM effector" evidence="3">
    <location>
        <begin position="124"/>
        <end position="241"/>
    </location>
</feature>
<keyword evidence="2" id="KW-0812">Transmembrane</keyword>
<comment type="caution">
    <text evidence="4">The sequence shown here is derived from an EMBL/GenBank/DDBJ whole genome shotgun (WGS) entry which is preliminary data.</text>
</comment>
<dbReference type="Pfam" id="PF18142">
    <property type="entry name" value="SLATT_fungal"/>
    <property type="match status" value="1"/>
</dbReference>